<evidence type="ECO:0000313" key="2">
    <source>
        <dbReference type="Proteomes" id="UP001549204"/>
    </source>
</evidence>
<organism evidence="1 2">
    <name type="scientific">Mesorhizobium robiniae</name>
    <dbReference type="NCBI Taxonomy" id="559315"/>
    <lineage>
        <taxon>Bacteria</taxon>
        <taxon>Pseudomonadati</taxon>
        <taxon>Pseudomonadota</taxon>
        <taxon>Alphaproteobacteria</taxon>
        <taxon>Hyphomicrobiales</taxon>
        <taxon>Phyllobacteriaceae</taxon>
        <taxon>Mesorhizobium</taxon>
    </lineage>
</organism>
<reference evidence="1 2" key="1">
    <citation type="submission" date="2024-06" db="EMBL/GenBank/DDBJ databases">
        <title>Genomic Encyclopedia of Type Strains, Phase IV (KMG-IV): sequencing the most valuable type-strain genomes for metagenomic binning, comparative biology and taxonomic classification.</title>
        <authorList>
            <person name="Goeker M."/>
        </authorList>
    </citation>
    <scope>NUCLEOTIDE SEQUENCE [LARGE SCALE GENOMIC DNA]</scope>
    <source>
        <strain evidence="1 2">DSM 100022</strain>
    </source>
</reference>
<comment type="caution">
    <text evidence="1">The sequence shown here is derived from an EMBL/GenBank/DDBJ whole genome shotgun (WGS) entry which is preliminary data.</text>
</comment>
<protein>
    <submittedName>
        <fullName evidence="1">Uncharacterized protein</fullName>
    </submittedName>
</protein>
<accession>A0ABV2GZX5</accession>
<proteinExistence type="predicted"/>
<dbReference type="EMBL" id="JBEPMC010000021">
    <property type="protein sequence ID" value="MET3583712.1"/>
    <property type="molecule type" value="Genomic_DNA"/>
</dbReference>
<evidence type="ECO:0000313" key="1">
    <source>
        <dbReference type="EMBL" id="MET3583712.1"/>
    </source>
</evidence>
<dbReference type="RefSeq" id="WP_263807188.1">
    <property type="nucleotide sequence ID" value="NZ_JBEPMC010000021.1"/>
</dbReference>
<dbReference type="Proteomes" id="UP001549204">
    <property type="component" value="Unassembled WGS sequence"/>
</dbReference>
<name>A0ABV2GZX5_9HYPH</name>
<keyword evidence="2" id="KW-1185">Reference proteome</keyword>
<sequence length="96" mass="11198">MVEHAYARGHGIRIFTTLVGMKEWDLQRLQALHVSVFMVHVFDDGAYMNSYARRENAESVWARMNALDTLRSKDYAFALAAFKPTIEAPRMWHPQR</sequence>
<gene>
    <name evidence="1" type="ORF">ABID19_006777</name>
</gene>